<feature type="compositionally biased region" description="Basic and acidic residues" evidence="1">
    <location>
        <begin position="256"/>
        <end position="266"/>
    </location>
</feature>
<dbReference type="CDD" id="cd07302">
    <property type="entry name" value="CHD"/>
    <property type="match status" value="1"/>
</dbReference>
<keyword evidence="2" id="KW-0812">Transmembrane</keyword>
<feature type="compositionally biased region" description="Low complexity" evidence="1">
    <location>
        <begin position="209"/>
        <end position="228"/>
    </location>
</feature>
<dbReference type="RefSeq" id="WP_180938125.1">
    <property type="nucleotide sequence ID" value="NZ_CP041238.1"/>
</dbReference>
<dbReference type="Proteomes" id="UP000510721">
    <property type="component" value="Chromosome"/>
</dbReference>
<dbReference type="InterPro" id="IPR001054">
    <property type="entry name" value="A/G_cyclase"/>
</dbReference>
<gene>
    <name evidence="3" type="ORF">FKV68_12565</name>
</gene>
<feature type="transmembrane region" description="Helical" evidence="2">
    <location>
        <begin position="287"/>
        <end position="304"/>
    </location>
</feature>
<dbReference type="SUPFAM" id="SSF55073">
    <property type="entry name" value="Nucleotide cyclase"/>
    <property type="match status" value="1"/>
</dbReference>
<dbReference type="GO" id="GO:0035556">
    <property type="term" value="P:intracellular signal transduction"/>
    <property type="evidence" value="ECO:0007669"/>
    <property type="project" value="InterPro"/>
</dbReference>
<keyword evidence="2" id="KW-0472">Membrane</keyword>
<sequence>MPETRRKLTTIFCADVQDYSRLMGADEEGTLATLKRYRDAMARLIETHHGRIVNTWGDGLIAEFPSVVEAVRAAIDVQNELAGLNAERSRETQMLLRIGINLGDVIAEGDDLYGDGVNIAARLQATAPAGGIVISNTVYDQVRNKVAVSFDFLGQLEVKNIEGGVASYAVRIGAGDGSRQDAYGNGAAAPGRTRDVHPSPGPAPTQQPAEAGGAPRHAASAASSAIWGRQSASNAAPGSATGASVAPGDTAAAERSGTRGRERAPDGNRPQAPSGTTSASTSGNRKLAVIAVIAATLVAINLLTWDGVLWAVWPLLGLSILYALLWLRRRKDINRTLGLLAIAALTVVAVNLLTFDGVFWAVWPLLGLAIAAALRWVLRRE</sequence>
<reference evidence="3 4" key="1">
    <citation type="submission" date="2019-06" db="EMBL/GenBank/DDBJ databases">
        <title>Complete genome sequence of Ensifer mexicanus ITTG R7 isolated from nodules of Acacia angustissima (Mill.) Kuntze.</title>
        <authorList>
            <person name="Rincon-Rosales R."/>
            <person name="Rogel M.A."/>
            <person name="Guerrero G."/>
            <person name="Rincon-Molina C.I."/>
            <person name="Lopez-Lopez A."/>
            <person name="Martinez-Romero E."/>
        </authorList>
    </citation>
    <scope>NUCLEOTIDE SEQUENCE [LARGE SCALE GENOMIC DNA]</scope>
    <source>
        <strain evidence="3 4">ITTG R7</strain>
    </source>
</reference>
<keyword evidence="2" id="KW-1133">Transmembrane helix</keyword>
<accession>A0A859QHP7</accession>
<feature type="transmembrane region" description="Helical" evidence="2">
    <location>
        <begin position="360"/>
        <end position="378"/>
    </location>
</feature>
<dbReference type="PROSITE" id="PS50125">
    <property type="entry name" value="GUANYLATE_CYCLASE_2"/>
    <property type="match status" value="1"/>
</dbReference>
<evidence type="ECO:0000313" key="4">
    <source>
        <dbReference type="Proteomes" id="UP000510721"/>
    </source>
</evidence>
<evidence type="ECO:0000256" key="2">
    <source>
        <dbReference type="SAM" id="Phobius"/>
    </source>
</evidence>
<evidence type="ECO:0000256" key="1">
    <source>
        <dbReference type="SAM" id="MobiDB-lite"/>
    </source>
</evidence>
<dbReference type="InterPro" id="IPR050697">
    <property type="entry name" value="Adenylyl/Guanylyl_Cyclase_3/4"/>
</dbReference>
<dbReference type="KEGG" id="emx:FKV68_12565"/>
<organism evidence="3 4">
    <name type="scientific">Sinorhizobium mexicanum</name>
    <dbReference type="NCBI Taxonomy" id="375549"/>
    <lineage>
        <taxon>Bacteria</taxon>
        <taxon>Pseudomonadati</taxon>
        <taxon>Pseudomonadota</taxon>
        <taxon>Alphaproteobacteria</taxon>
        <taxon>Hyphomicrobiales</taxon>
        <taxon>Rhizobiaceae</taxon>
        <taxon>Sinorhizobium/Ensifer group</taxon>
        <taxon>Sinorhizobium</taxon>
    </lineage>
</organism>
<evidence type="ECO:0000313" key="3">
    <source>
        <dbReference type="EMBL" id="QLL62215.1"/>
    </source>
</evidence>
<dbReference type="GO" id="GO:0006171">
    <property type="term" value="P:cAMP biosynthetic process"/>
    <property type="evidence" value="ECO:0007669"/>
    <property type="project" value="TreeGrafter"/>
</dbReference>
<dbReference type="PANTHER" id="PTHR43081:SF19">
    <property type="entry name" value="PH-SENSITIVE ADENYLATE CYCLASE RV1264"/>
    <property type="match status" value="1"/>
</dbReference>
<dbReference type="EMBL" id="CP041238">
    <property type="protein sequence ID" value="QLL62215.1"/>
    <property type="molecule type" value="Genomic_DNA"/>
</dbReference>
<dbReference type="Gene3D" id="3.30.70.1230">
    <property type="entry name" value="Nucleotide cyclase"/>
    <property type="match status" value="1"/>
</dbReference>
<dbReference type="InterPro" id="IPR029787">
    <property type="entry name" value="Nucleotide_cyclase"/>
</dbReference>
<feature type="transmembrane region" description="Helical" evidence="2">
    <location>
        <begin position="310"/>
        <end position="327"/>
    </location>
</feature>
<feature type="transmembrane region" description="Helical" evidence="2">
    <location>
        <begin position="336"/>
        <end position="354"/>
    </location>
</feature>
<keyword evidence="4" id="KW-1185">Reference proteome</keyword>
<dbReference type="GO" id="GO:0004016">
    <property type="term" value="F:adenylate cyclase activity"/>
    <property type="evidence" value="ECO:0007669"/>
    <property type="project" value="UniProtKB-ARBA"/>
</dbReference>
<name>A0A859QHP7_9HYPH</name>
<proteinExistence type="predicted"/>
<dbReference type="SMART" id="SM00044">
    <property type="entry name" value="CYCc"/>
    <property type="match status" value="1"/>
</dbReference>
<dbReference type="AlphaFoldDB" id="A0A859QHP7"/>
<feature type="region of interest" description="Disordered" evidence="1">
    <location>
        <begin position="179"/>
        <end position="281"/>
    </location>
</feature>
<protein>
    <submittedName>
        <fullName evidence="3">Adenylate/guanylate cyclase domain-containing protein</fullName>
    </submittedName>
</protein>
<dbReference type="Pfam" id="PF00211">
    <property type="entry name" value="Guanylate_cyc"/>
    <property type="match status" value="1"/>
</dbReference>
<dbReference type="PANTHER" id="PTHR43081">
    <property type="entry name" value="ADENYLATE CYCLASE, TERMINAL-DIFFERENTIATION SPECIFIC-RELATED"/>
    <property type="match status" value="1"/>
</dbReference>